<dbReference type="Gene3D" id="3.40.50.410">
    <property type="entry name" value="von Willebrand factor, type A domain"/>
    <property type="match status" value="1"/>
</dbReference>
<dbReference type="Pfam" id="PF00092">
    <property type="entry name" value="VWA"/>
    <property type="match status" value="1"/>
</dbReference>
<feature type="non-terminal residue" evidence="2">
    <location>
        <position position="1"/>
    </location>
</feature>
<sequence>VLLFLKSLSDVVVRHQIEVGLMGYADESHDISPIQNYDDEDVYKLRVSSIRKMAKYPWFGWTNTGKAIAKMIELFDFNKPKKKLGVVITAGKARDHDDLMSIIHEVRRRKIEMAAVAVGFYTDDNEMAHIACSRKNLFHIVKGFDDLKASLLKLIMYHFCKAE</sequence>
<evidence type="ECO:0000313" key="3">
    <source>
        <dbReference type="Proteomes" id="UP000054047"/>
    </source>
</evidence>
<dbReference type="AlphaFoldDB" id="A0A0C2GBI2"/>
<dbReference type="OrthoDB" id="687730at2759"/>
<dbReference type="Proteomes" id="UP000054047">
    <property type="component" value="Unassembled WGS sequence"/>
</dbReference>
<gene>
    <name evidence="2" type="ORF">ANCDUO_13561</name>
</gene>
<dbReference type="PROSITE" id="PS50234">
    <property type="entry name" value="VWFA"/>
    <property type="match status" value="1"/>
</dbReference>
<accession>A0A0C2GBI2</accession>
<evidence type="ECO:0000259" key="1">
    <source>
        <dbReference type="PROSITE" id="PS50234"/>
    </source>
</evidence>
<dbReference type="SUPFAM" id="SSF53300">
    <property type="entry name" value="vWA-like"/>
    <property type="match status" value="1"/>
</dbReference>
<dbReference type="InterPro" id="IPR036465">
    <property type="entry name" value="vWFA_dom_sf"/>
</dbReference>
<evidence type="ECO:0000313" key="2">
    <source>
        <dbReference type="EMBL" id="KIH56259.1"/>
    </source>
</evidence>
<dbReference type="InterPro" id="IPR002035">
    <property type="entry name" value="VWF_A"/>
</dbReference>
<feature type="domain" description="VWFA" evidence="1">
    <location>
        <begin position="1"/>
        <end position="155"/>
    </location>
</feature>
<protein>
    <submittedName>
        <fullName evidence="2">von Willebrand factor type A domain protein</fullName>
    </submittedName>
</protein>
<proteinExistence type="predicted"/>
<name>A0A0C2GBI2_9BILA</name>
<dbReference type="EMBL" id="KN736011">
    <property type="protein sequence ID" value="KIH56259.1"/>
    <property type="molecule type" value="Genomic_DNA"/>
</dbReference>
<organism evidence="2 3">
    <name type="scientific">Ancylostoma duodenale</name>
    <dbReference type="NCBI Taxonomy" id="51022"/>
    <lineage>
        <taxon>Eukaryota</taxon>
        <taxon>Metazoa</taxon>
        <taxon>Ecdysozoa</taxon>
        <taxon>Nematoda</taxon>
        <taxon>Chromadorea</taxon>
        <taxon>Rhabditida</taxon>
        <taxon>Rhabditina</taxon>
        <taxon>Rhabditomorpha</taxon>
        <taxon>Strongyloidea</taxon>
        <taxon>Ancylostomatidae</taxon>
        <taxon>Ancylostomatinae</taxon>
        <taxon>Ancylostoma</taxon>
    </lineage>
</organism>
<keyword evidence="3" id="KW-1185">Reference proteome</keyword>
<reference evidence="2 3" key="1">
    <citation type="submission" date="2013-12" db="EMBL/GenBank/DDBJ databases">
        <title>Draft genome of the parsitic nematode Ancylostoma duodenale.</title>
        <authorList>
            <person name="Mitreva M."/>
        </authorList>
    </citation>
    <scope>NUCLEOTIDE SEQUENCE [LARGE SCALE GENOMIC DNA]</scope>
    <source>
        <strain evidence="2 3">Zhejiang</strain>
    </source>
</reference>
<dbReference type="CDD" id="cd00198">
    <property type="entry name" value="vWFA"/>
    <property type="match status" value="1"/>
</dbReference>